<keyword evidence="2 3" id="KW-0807">Transducer</keyword>
<dbReference type="AlphaFoldDB" id="A0A369WCT5"/>
<gene>
    <name evidence="6" type="ORF">DV711_15395</name>
</gene>
<dbReference type="Gene3D" id="6.10.250.3200">
    <property type="match status" value="1"/>
</dbReference>
<feature type="compositionally biased region" description="Low complexity" evidence="4">
    <location>
        <begin position="7"/>
        <end position="44"/>
    </location>
</feature>
<dbReference type="SUPFAM" id="SSF58104">
    <property type="entry name" value="Methyl-accepting chemotaxis protein (MCP) signaling domain"/>
    <property type="match status" value="1"/>
</dbReference>
<comment type="subcellular location">
    <subcellularLocation>
        <location evidence="1">Membrane</location>
    </subcellularLocation>
</comment>
<name>A0A369WCT5_9GAMM</name>
<dbReference type="PANTHER" id="PTHR32089">
    <property type="entry name" value="METHYL-ACCEPTING CHEMOTAXIS PROTEIN MCPB"/>
    <property type="match status" value="1"/>
</dbReference>
<evidence type="ECO:0000256" key="3">
    <source>
        <dbReference type="PROSITE-ProRule" id="PRU00284"/>
    </source>
</evidence>
<keyword evidence="7" id="KW-1185">Reference proteome</keyword>
<evidence type="ECO:0000256" key="1">
    <source>
        <dbReference type="ARBA" id="ARBA00004370"/>
    </source>
</evidence>
<evidence type="ECO:0000259" key="5">
    <source>
        <dbReference type="PROSITE" id="PS50111"/>
    </source>
</evidence>
<reference evidence="6 7" key="1">
    <citation type="submission" date="2018-07" db="EMBL/GenBank/DDBJ databases">
        <title>Motiliproteus coralliicola sp. nov., a bacterium isolated from Coral.</title>
        <authorList>
            <person name="Wang G."/>
        </authorList>
    </citation>
    <scope>NUCLEOTIDE SEQUENCE [LARGE SCALE GENOMIC DNA]</scope>
    <source>
        <strain evidence="6 7">C34</strain>
    </source>
</reference>
<dbReference type="Gene3D" id="1.20.120.30">
    <property type="entry name" value="Aspartate receptor, ligand-binding domain"/>
    <property type="match status" value="1"/>
</dbReference>
<sequence length="364" mass="40164">MFGSGKLKQQNEQLQQQLDQAQRQVEQLESELQQAREQAENAQASVNDAHRQQQERFRTLWFTGADAVLEVRESMAQSAGVLYEERHILDDAKDVFSRSASTLEAMESSLQAIASDAERNCEHVGELQNTAQEINKFVGAISEISEQTNLLALNAAIEAARAGEQGRGFAVVADEVRALAQKANSASSEITRLVGNITQRTAVADSDIRGMAEQSQDLVSSTNEVSGAVTEVVDLSHKMHQIVSRTAAETFIETVKLDHVVWKTEVYKRLLGLSSKQANEFADHTQCRLGKWYFEGDGRQFYSDSSSFRLLDGPHKGVHDSGLQALALMEKDDCEGALGALADMEEYSARVLDLLCQLSNELVQ</sequence>
<evidence type="ECO:0000256" key="4">
    <source>
        <dbReference type="SAM" id="MobiDB-lite"/>
    </source>
</evidence>
<dbReference type="SMART" id="SM00283">
    <property type="entry name" value="MA"/>
    <property type="match status" value="1"/>
</dbReference>
<feature type="region of interest" description="Disordered" evidence="4">
    <location>
        <begin position="1"/>
        <end position="50"/>
    </location>
</feature>
<dbReference type="InterPro" id="IPR025991">
    <property type="entry name" value="Chemoreceptor_zinc-bind_dom"/>
</dbReference>
<dbReference type="OrthoDB" id="9808588at2"/>
<dbReference type="Pfam" id="PF00015">
    <property type="entry name" value="MCPsignal"/>
    <property type="match status" value="1"/>
</dbReference>
<accession>A0A369WCT5</accession>
<dbReference type="PROSITE" id="PS50111">
    <property type="entry name" value="CHEMOTAXIS_TRANSDUC_2"/>
    <property type="match status" value="1"/>
</dbReference>
<dbReference type="Pfam" id="PF13682">
    <property type="entry name" value="CZB"/>
    <property type="match status" value="1"/>
</dbReference>
<protein>
    <submittedName>
        <fullName evidence="6">Chemotaxis protein</fullName>
    </submittedName>
</protein>
<dbReference type="InterPro" id="IPR004089">
    <property type="entry name" value="MCPsignal_dom"/>
</dbReference>
<dbReference type="EMBL" id="QQOH01000004">
    <property type="protein sequence ID" value="RDE18989.1"/>
    <property type="molecule type" value="Genomic_DNA"/>
</dbReference>
<proteinExistence type="predicted"/>
<evidence type="ECO:0000313" key="6">
    <source>
        <dbReference type="EMBL" id="RDE18989.1"/>
    </source>
</evidence>
<dbReference type="RefSeq" id="WP_114696608.1">
    <property type="nucleotide sequence ID" value="NZ_QQOH01000004.1"/>
</dbReference>
<dbReference type="GO" id="GO:0016020">
    <property type="term" value="C:membrane"/>
    <property type="evidence" value="ECO:0007669"/>
    <property type="project" value="UniProtKB-SubCell"/>
</dbReference>
<dbReference type="GO" id="GO:0006935">
    <property type="term" value="P:chemotaxis"/>
    <property type="evidence" value="ECO:0007669"/>
    <property type="project" value="UniProtKB-ARBA"/>
</dbReference>
<feature type="domain" description="Methyl-accepting transducer" evidence="5">
    <location>
        <begin position="65"/>
        <end position="274"/>
    </location>
</feature>
<dbReference type="GO" id="GO:0007165">
    <property type="term" value="P:signal transduction"/>
    <property type="evidence" value="ECO:0007669"/>
    <property type="project" value="UniProtKB-KW"/>
</dbReference>
<organism evidence="6 7">
    <name type="scientific">Motiliproteus coralliicola</name>
    <dbReference type="NCBI Taxonomy" id="2283196"/>
    <lineage>
        <taxon>Bacteria</taxon>
        <taxon>Pseudomonadati</taxon>
        <taxon>Pseudomonadota</taxon>
        <taxon>Gammaproteobacteria</taxon>
        <taxon>Oceanospirillales</taxon>
        <taxon>Oceanospirillaceae</taxon>
        <taxon>Motiliproteus</taxon>
    </lineage>
</organism>
<dbReference type="PANTHER" id="PTHR32089:SF70">
    <property type="entry name" value="ENERGY TAXIS MODULATING METHYL ACCEPTING SENSORY TRANSDUCER"/>
    <property type="match status" value="1"/>
</dbReference>
<comment type="caution">
    <text evidence="6">The sequence shown here is derived from an EMBL/GenBank/DDBJ whole genome shotgun (WGS) entry which is preliminary data.</text>
</comment>
<dbReference type="Proteomes" id="UP000253769">
    <property type="component" value="Unassembled WGS sequence"/>
</dbReference>
<evidence type="ECO:0000256" key="2">
    <source>
        <dbReference type="ARBA" id="ARBA00023224"/>
    </source>
</evidence>
<evidence type="ECO:0000313" key="7">
    <source>
        <dbReference type="Proteomes" id="UP000253769"/>
    </source>
</evidence>